<dbReference type="eggNOG" id="COG4113">
    <property type="taxonomic scope" value="Bacteria"/>
</dbReference>
<evidence type="ECO:0000256" key="1">
    <source>
        <dbReference type="ARBA" id="ARBA00022722"/>
    </source>
</evidence>
<dbReference type="InterPro" id="IPR002716">
    <property type="entry name" value="PIN_dom"/>
</dbReference>
<dbReference type="GO" id="GO:0016787">
    <property type="term" value="F:hydrolase activity"/>
    <property type="evidence" value="ECO:0007669"/>
    <property type="project" value="UniProtKB-KW"/>
</dbReference>
<evidence type="ECO:0000256" key="2">
    <source>
        <dbReference type="ARBA" id="ARBA00022723"/>
    </source>
</evidence>
<evidence type="ECO:0000256" key="4">
    <source>
        <dbReference type="ARBA" id="ARBA00022842"/>
    </source>
</evidence>
<dbReference type="InterPro" id="IPR044153">
    <property type="entry name" value="PIN_Pae0151-like"/>
</dbReference>
<organism evidence="6 7">
    <name type="scientific">Kineococcus radiotolerans (strain ATCC BAA-149 / DSM 14245 / SRS30216)</name>
    <dbReference type="NCBI Taxonomy" id="266940"/>
    <lineage>
        <taxon>Bacteria</taxon>
        <taxon>Bacillati</taxon>
        <taxon>Actinomycetota</taxon>
        <taxon>Actinomycetes</taxon>
        <taxon>Kineosporiales</taxon>
        <taxon>Kineosporiaceae</taxon>
        <taxon>Kineococcus</taxon>
    </lineage>
</organism>
<dbReference type="SUPFAM" id="SSF88723">
    <property type="entry name" value="PIN domain-like"/>
    <property type="match status" value="1"/>
</dbReference>
<dbReference type="InterPro" id="IPR029060">
    <property type="entry name" value="PIN-like_dom_sf"/>
</dbReference>
<dbReference type="PANTHER" id="PTHR35901:SF1">
    <property type="entry name" value="EXONUCLEASE VAPC9"/>
    <property type="match status" value="1"/>
</dbReference>
<evidence type="ECO:0000256" key="3">
    <source>
        <dbReference type="ARBA" id="ARBA00022801"/>
    </source>
</evidence>
<dbReference type="EMBL" id="CP000750">
    <property type="protein sequence ID" value="ABS03598.1"/>
    <property type="molecule type" value="Genomic_DNA"/>
</dbReference>
<dbReference type="Gene3D" id="3.40.50.1010">
    <property type="entry name" value="5'-nuclease"/>
    <property type="match status" value="1"/>
</dbReference>
<evidence type="ECO:0000313" key="6">
    <source>
        <dbReference type="EMBL" id="ABS03598.1"/>
    </source>
</evidence>
<reference evidence="7" key="1">
    <citation type="journal article" date="2008" name="PLoS ONE">
        <title>Survival in nuclear waste, extreme resistance, and potential applications gleaned from the genome sequence of Kineococcus radiotolerans SRS30216.</title>
        <authorList>
            <person name="Bagwell C.E."/>
            <person name="Bhat S."/>
            <person name="Hawkins G.M."/>
            <person name="Smith B.W."/>
            <person name="Biswas T."/>
            <person name="Hoover T.R."/>
            <person name="Saunders E."/>
            <person name="Han C.S."/>
            <person name="Tsodikov O.V."/>
            <person name="Shimkets L.J."/>
        </authorList>
    </citation>
    <scope>NUCLEOTIDE SEQUENCE [LARGE SCALE GENOMIC DNA]</scope>
    <source>
        <strain evidence="7">ATCC BAA-149 / DSM 14245 / SRS30216</strain>
    </source>
</reference>
<keyword evidence="1" id="KW-0540">Nuclease</keyword>
<dbReference type="Proteomes" id="UP000001116">
    <property type="component" value="Chromosome"/>
</dbReference>
<protein>
    <submittedName>
        <fullName evidence="6">PilT protein-like</fullName>
    </submittedName>
</protein>
<evidence type="ECO:0000313" key="7">
    <source>
        <dbReference type="Proteomes" id="UP000001116"/>
    </source>
</evidence>
<evidence type="ECO:0000259" key="5">
    <source>
        <dbReference type="Pfam" id="PF01850"/>
    </source>
</evidence>
<dbReference type="STRING" id="266940.Krad_2113"/>
<dbReference type="PANTHER" id="PTHR35901">
    <property type="entry name" value="RIBONUCLEASE VAPC3"/>
    <property type="match status" value="1"/>
</dbReference>
<proteinExistence type="predicted"/>
<dbReference type="GO" id="GO:0046872">
    <property type="term" value="F:metal ion binding"/>
    <property type="evidence" value="ECO:0007669"/>
    <property type="project" value="UniProtKB-KW"/>
</dbReference>
<dbReference type="Pfam" id="PF01850">
    <property type="entry name" value="PIN"/>
    <property type="match status" value="1"/>
</dbReference>
<dbReference type="GO" id="GO:0004518">
    <property type="term" value="F:nuclease activity"/>
    <property type="evidence" value="ECO:0007669"/>
    <property type="project" value="UniProtKB-KW"/>
</dbReference>
<dbReference type="AlphaFoldDB" id="A6W9V9"/>
<dbReference type="CDD" id="cd09873">
    <property type="entry name" value="PIN_Pae0151-like"/>
    <property type="match status" value="1"/>
</dbReference>
<dbReference type="HOGENOM" id="CLU_121774_0_0_11"/>
<name>A6W9V9_KINRD</name>
<gene>
    <name evidence="6" type="ordered locus">Krad_2113</name>
</gene>
<dbReference type="InterPro" id="IPR051619">
    <property type="entry name" value="TypeII_TA_RNase_PINc/VapC"/>
</dbReference>
<accession>A6W9V9</accession>
<feature type="domain" description="PIN" evidence="5">
    <location>
        <begin position="4"/>
        <end position="90"/>
    </location>
</feature>
<keyword evidence="3" id="KW-0378">Hydrolase</keyword>
<dbReference type="KEGG" id="kra:Krad_2113"/>
<keyword evidence="7" id="KW-1185">Reference proteome</keyword>
<keyword evidence="2" id="KW-0479">Metal-binding</keyword>
<sequence length="100" mass="11128">MLTAPEVIDLEVASVLRRAAASGRLPDRRADLAWNDLIDLPLRRAGHRPLLRRCWELRHTVTSYDAAYVALAEALDIVLVTADARLSRAPGITCEVEVLR</sequence>
<keyword evidence="4" id="KW-0460">Magnesium</keyword>